<comment type="caution">
    <text evidence="2">The sequence shown here is derived from an EMBL/GenBank/DDBJ whole genome shotgun (WGS) entry which is preliminary data.</text>
</comment>
<dbReference type="Proteomes" id="UP000649739">
    <property type="component" value="Unassembled WGS sequence"/>
</dbReference>
<proteinExistence type="predicted"/>
<evidence type="ECO:0000256" key="1">
    <source>
        <dbReference type="SAM" id="SignalP"/>
    </source>
</evidence>
<evidence type="ECO:0000313" key="2">
    <source>
        <dbReference type="EMBL" id="GGJ93457.1"/>
    </source>
</evidence>
<reference evidence="2" key="2">
    <citation type="submission" date="2020-09" db="EMBL/GenBank/DDBJ databases">
        <authorList>
            <person name="Sun Q."/>
            <person name="Ohkuma M."/>
        </authorList>
    </citation>
    <scope>NUCLEOTIDE SEQUENCE</scope>
    <source>
        <strain evidence="2">JCM 3090</strain>
    </source>
</reference>
<name>A0A8J3F9E9_9ACTN</name>
<evidence type="ECO:0000313" key="3">
    <source>
        <dbReference type="Proteomes" id="UP000649739"/>
    </source>
</evidence>
<gene>
    <name evidence="2" type="ORF">GCM10010123_24150</name>
</gene>
<protein>
    <recommendedName>
        <fullName evidence="4">Secreted protein</fullName>
    </recommendedName>
</protein>
<accession>A0A8J3F9E9</accession>
<organism evidence="2 3">
    <name type="scientific">Pilimelia anulata</name>
    <dbReference type="NCBI Taxonomy" id="53371"/>
    <lineage>
        <taxon>Bacteria</taxon>
        <taxon>Bacillati</taxon>
        <taxon>Actinomycetota</taxon>
        <taxon>Actinomycetes</taxon>
        <taxon>Micromonosporales</taxon>
        <taxon>Micromonosporaceae</taxon>
        <taxon>Pilimelia</taxon>
    </lineage>
</organism>
<evidence type="ECO:0008006" key="4">
    <source>
        <dbReference type="Google" id="ProtNLM"/>
    </source>
</evidence>
<dbReference type="EMBL" id="BMQB01000004">
    <property type="protein sequence ID" value="GGJ93457.1"/>
    <property type="molecule type" value="Genomic_DNA"/>
</dbReference>
<keyword evidence="1" id="KW-0732">Signal</keyword>
<feature type="chain" id="PRO_5035308903" description="Secreted protein" evidence="1">
    <location>
        <begin position="31"/>
        <end position="108"/>
    </location>
</feature>
<dbReference type="AlphaFoldDB" id="A0A8J3F9E9"/>
<sequence>MTAKTRFIAKSAVVLFLGAGVLIASGPAYGGGTGNVVHNCYGQWWNTASAQKCSVAGASRRGQYYSRTTCSAEPADREIWVGRDVGDSRTEPLSDCLFSATYVHTSFS</sequence>
<keyword evidence="3" id="KW-1185">Reference proteome</keyword>
<feature type="signal peptide" evidence="1">
    <location>
        <begin position="1"/>
        <end position="30"/>
    </location>
</feature>
<reference evidence="2" key="1">
    <citation type="journal article" date="2014" name="Int. J. Syst. Evol. Microbiol.">
        <title>Complete genome sequence of Corynebacterium casei LMG S-19264T (=DSM 44701T), isolated from a smear-ripened cheese.</title>
        <authorList>
            <consortium name="US DOE Joint Genome Institute (JGI-PGF)"/>
            <person name="Walter F."/>
            <person name="Albersmeier A."/>
            <person name="Kalinowski J."/>
            <person name="Ruckert C."/>
        </authorList>
    </citation>
    <scope>NUCLEOTIDE SEQUENCE</scope>
    <source>
        <strain evidence="2">JCM 3090</strain>
    </source>
</reference>